<name>A0A964T0R1_9HYPH</name>
<dbReference type="OrthoDB" id="8076387at2"/>
<dbReference type="Pfam" id="PF18728">
    <property type="entry name" value="HEPN_AbiV"/>
    <property type="match status" value="1"/>
</dbReference>
<dbReference type="InterPro" id="IPR030987">
    <property type="entry name" value="AbiV"/>
</dbReference>
<evidence type="ECO:0000313" key="2">
    <source>
        <dbReference type="Proteomes" id="UP000773614"/>
    </source>
</evidence>
<sequence>MKLGTAMSLSVLHIILRRLSAHDHHHHPLSTNQRQAGILVHVHPDLFLKCCGFDTFSFSRIGPDGQPNETSHLGCEGVTASCDSTPMRKLVSSSMKDLDLRTLCQGIVAVKDNALDLLEDAKILRANNKLARSYAVAYMACEEIGKLSILLGAATQIIIGHAVDWKSTAKRFRSHDSKASQFMGLANAIPILESAIKEGQKSVSIDEVLSKAFVGVNVGPMLFQGRNASLYCDFVDGLFKRPSDVITSEMVDRMIDAAEINIRAATVLACDTAEETAEKLKEQTSAQRYESIVNSTHEFVDEFYANLRSKEEREAMVKEIYARKASKK</sequence>
<proteinExistence type="predicted"/>
<comment type="caution">
    <text evidence="1">The sequence shown here is derived from an EMBL/GenBank/DDBJ whole genome shotgun (WGS) entry which is preliminary data.</text>
</comment>
<dbReference type="NCBIfam" id="TIGR04498">
    <property type="entry name" value="AbiV_defense"/>
    <property type="match status" value="1"/>
</dbReference>
<gene>
    <name evidence="1" type="ORF">E4O86_00555</name>
</gene>
<protein>
    <submittedName>
        <fullName evidence="1">AbiV family abortive infection protein</fullName>
    </submittedName>
</protein>
<dbReference type="Proteomes" id="UP000773614">
    <property type="component" value="Unassembled WGS sequence"/>
</dbReference>
<keyword evidence="2" id="KW-1185">Reference proteome</keyword>
<organism evidence="1 2">
    <name type="scientific">Propylenella binzhouense</name>
    <dbReference type="NCBI Taxonomy" id="2555902"/>
    <lineage>
        <taxon>Bacteria</taxon>
        <taxon>Pseudomonadati</taxon>
        <taxon>Pseudomonadota</taxon>
        <taxon>Alphaproteobacteria</taxon>
        <taxon>Hyphomicrobiales</taxon>
        <taxon>Propylenellaceae</taxon>
        <taxon>Propylenella</taxon>
    </lineage>
</organism>
<reference evidence="1" key="1">
    <citation type="submission" date="2019-03" db="EMBL/GenBank/DDBJ databases">
        <title>Afifella sp. nov., isolated from activated sludge.</title>
        <authorList>
            <person name="Li Q."/>
            <person name="Liu Y."/>
        </authorList>
    </citation>
    <scope>NUCLEOTIDE SEQUENCE</scope>
    <source>
        <strain evidence="1">L72</strain>
    </source>
</reference>
<accession>A0A964T0R1</accession>
<dbReference type="EMBL" id="SPKJ01000001">
    <property type="protein sequence ID" value="MYZ46216.1"/>
    <property type="molecule type" value="Genomic_DNA"/>
</dbReference>
<evidence type="ECO:0000313" key="1">
    <source>
        <dbReference type="EMBL" id="MYZ46216.1"/>
    </source>
</evidence>
<dbReference type="AlphaFoldDB" id="A0A964T0R1"/>